<dbReference type="Pfam" id="PF06821">
    <property type="entry name" value="Ser_hydrolase"/>
    <property type="match status" value="1"/>
</dbReference>
<comment type="caution">
    <text evidence="1">The sequence shown here is derived from an EMBL/GenBank/DDBJ whole genome shotgun (WGS) entry which is preliminary data.</text>
</comment>
<dbReference type="InterPro" id="IPR010662">
    <property type="entry name" value="RBBP9/YdeN"/>
</dbReference>
<dbReference type="SUPFAM" id="SSF53474">
    <property type="entry name" value="alpha/beta-Hydrolases"/>
    <property type="match status" value="1"/>
</dbReference>
<gene>
    <name evidence="1" type="ORF">D3H34_32205</name>
</gene>
<dbReference type="OrthoDB" id="9804993at2"/>
<reference evidence="1 2" key="1">
    <citation type="submission" date="2018-09" db="EMBL/GenBank/DDBJ databases">
        <title>Acidovorax cavernicola nov. sp. isolated from Gruta de las Maravillas (Aracena, Spain).</title>
        <authorList>
            <person name="Jurado V."/>
            <person name="Gutierrez-Patricio S."/>
            <person name="Gonzalez-Pimentel J.L."/>
            <person name="Miller A.Z."/>
            <person name="Laiz L."/>
            <person name="Saiz-Jimenez C."/>
        </authorList>
    </citation>
    <scope>NUCLEOTIDE SEQUENCE [LARGE SCALE GENOMIC DNA]</scope>
    <source>
        <strain evidence="1 2">1011MAR4D40.2</strain>
    </source>
</reference>
<name>A0A9X8CY36_9BURK</name>
<proteinExistence type="predicted"/>
<dbReference type="GO" id="GO:0016787">
    <property type="term" value="F:hydrolase activity"/>
    <property type="evidence" value="ECO:0007669"/>
    <property type="project" value="UniProtKB-KW"/>
</dbReference>
<dbReference type="AlphaFoldDB" id="A0A9X8CY36"/>
<sequence length="184" mass="19681">MPVFASSSSPPQVLLLPDGGPQARAEPWLARWQALYGAALLEQHDWQRPLRGDWSARLQETLVDAPGPVVLVASGLGCVLAAWWAAHSPAAAKVRGALLVAPVDVEQPALREQLPGWSPLALQRLPFPSILVGRAQHAACSPQRAQALAQAWGATYVAPDDTVADPTRGDWDAGRTLLQTLLKD</sequence>
<dbReference type="RefSeq" id="WP_119558820.1">
    <property type="nucleotide sequence ID" value="NZ_QXMN01000175.1"/>
</dbReference>
<evidence type="ECO:0000313" key="2">
    <source>
        <dbReference type="Proteomes" id="UP000265619"/>
    </source>
</evidence>
<evidence type="ECO:0000313" key="1">
    <source>
        <dbReference type="EMBL" id="RIX71248.1"/>
    </source>
</evidence>
<accession>A0A9X8CY36</accession>
<dbReference type="Gene3D" id="3.40.50.1820">
    <property type="entry name" value="alpha/beta hydrolase"/>
    <property type="match status" value="1"/>
</dbReference>
<dbReference type="Proteomes" id="UP000265619">
    <property type="component" value="Unassembled WGS sequence"/>
</dbReference>
<keyword evidence="1" id="KW-0378">Hydrolase</keyword>
<dbReference type="InterPro" id="IPR029058">
    <property type="entry name" value="AB_hydrolase_fold"/>
</dbReference>
<organism evidence="1 2">
    <name type="scientific">Acidovorax cavernicola</name>
    <dbReference type="NCBI Taxonomy" id="1675792"/>
    <lineage>
        <taxon>Bacteria</taxon>
        <taxon>Pseudomonadati</taxon>
        <taxon>Pseudomonadota</taxon>
        <taxon>Betaproteobacteria</taxon>
        <taxon>Burkholderiales</taxon>
        <taxon>Comamonadaceae</taxon>
        <taxon>Acidovorax</taxon>
    </lineage>
</organism>
<keyword evidence="2" id="KW-1185">Reference proteome</keyword>
<dbReference type="EMBL" id="QXMN01000175">
    <property type="protein sequence ID" value="RIX71248.1"/>
    <property type="molecule type" value="Genomic_DNA"/>
</dbReference>
<protein>
    <submittedName>
        <fullName evidence="1">Serine hydrolase family protein</fullName>
    </submittedName>
</protein>